<dbReference type="EMBL" id="QLIX01000001">
    <property type="protein sequence ID" value="RAI61024.1"/>
    <property type="molecule type" value="Genomic_DNA"/>
</dbReference>
<evidence type="ECO:0008006" key="3">
    <source>
        <dbReference type="Google" id="ProtNLM"/>
    </source>
</evidence>
<name>A0A327MG53_9PROT</name>
<dbReference type="SUPFAM" id="SSF53448">
    <property type="entry name" value="Nucleotide-diphospho-sugar transferases"/>
    <property type="match status" value="1"/>
</dbReference>
<comment type="caution">
    <text evidence="1">The sequence shown here is derived from an EMBL/GenBank/DDBJ whole genome shotgun (WGS) entry which is preliminary data.</text>
</comment>
<dbReference type="OrthoDB" id="9814604at2"/>
<reference evidence="2" key="1">
    <citation type="submission" date="2018-06" db="EMBL/GenBank/DDBJ databases">
        <authorList>
            <person name="Khan S.A."/>
        </authorList>
    </citation>
    <scope>NUCLEOTIDE SEQUENCE [LARGE SCALE GENOMIC DNA]</scope>
    <source>
        <strain evidence="2">DB-1506</strain>
    </source>
</reference>
<dbReference type="AlphaFoldDB" id="A0A327MG53"/>
<keyword evidence="2" id="KW-1185">Reference proteome</keyword>
<gene>
    <name evidence="1" type="ORF">DOO78_02540</name>
</gene>
<accession>A0A327MG53</accession>
<dbReference type="RefSeq" id="WP_111468138.1">
    <property type="nucleotide sequence ID" value="NZ_QLIX01000001.1"/>
</dbReference>
<dbReference type="Proteomes" id="UP000249065">
    <property type="component" value="Unassembled WGS sequence"/>
</dbReference>
<organism evidence="1 2">
    <name type="scientific">Roseicella frigidaeris</name>
    <dbReference type="NCBI Taxonomy" id="2230885"/>
    <lineage>
        <taxon>Bacteria</taxon>
        <taxon>Pseudomonadati</taxon>
        <taxon>Pseudomonadota</taxon>
        <taxon>Alphaproteobacteria</taxon>
        <taxon>Acetobacterales</taxon>
        <taxon>Roseomonadaceae</taxon>
        <taxon>Roseicella</taxon>
    </lineage>
</organism>
<evidence type="ECO:0000313" key="1">
    <source>
        <dbReference type="EMBL" id="RAI61024.1"/>
    </source>
</evidence>
<evidence type="ECO:0000313" key="2">
    <source>
        <dbReference type="Proteomes" id="UP000249065"/>
    </source>
</evidence>
<sequence>MAEATGGIAAAGEMPVLIPAFNNPTYVEGMVGQLLRFPGLRPVVLDNGSTFPPALALYRRWAAEGLAPGRVLVVLLGQNLGPRAVWQDAGFLRSLPRHFCLTDPDLALNPRLPADFAAQLARVAAAFRCGKVGFALSLADRPLMVQTAFRHADGWKRIWESEAPHWQERLTLPGFAEPLYRAEIDTIFALYDQAHFDPAQPFRGIRVGGRFTARHLPWYRETGLPPEEEAFYRQATEYSYYMGDRPARQLRGLFARQDAMAAGRAPAGAEP</sequence>
<dbReference type="InterPro" id="IPR029044">
    <property type="entry name" value="Nucleotide-diphossugar_trans"/>
</dbReference>
<protein>
    <recommendedName>
        <fullName evidence="3">Glycosyltransferase family 2 protein</fullName>
    </recommendedName>
</protein>
<proteinExistence type="predicted"/>